<evidence type="ECO:0000256" key="1">
    <source>
        <dbReference type="SAM" id="Phobius"/>
    </source>
</evidence>
<organism evidence="2 3">
    <name type="scientific">Serratia quinivorans</name>
    <dbReference type="NCBI Taxonomy" id="137545"/>
    <lineage>
        <taxon>Bacteria</taxon>
        <taxon>Pseudomonadati</taxon>
        <taxon>Pseudomonadota</taxon>
        <taxon>Gammaproteobacteria</taxon>
        <taxon>Enterobacterales</taxon>
        <taxon>Yersiniaceae</taxon>
        <taxon>Serratia</taxon>
    </lineage>
</organism>
<dbReference type="EMBL" id="UGYN01000003">
    <property type="protein sequence ID" value="SUJ86184.1"/>
    <property type="molecule type" value="Genomic_DNA"/>
</dbReference>
<proteinExistence type="predicted"/>
<feature type="transmembrane region" description="Helical" evidence="1">
    <location>
        <begin position="6"/>
        <end position="36"/>
    </location>
</feature>
<gene>
    <name evidence="2" type="ORF">NCTC11544_05904</name>
</gene>
<accession>A0A380D9C9</accession>
<dbReference type="AlphaFoldDB" id="A0A380D9C9"/>
<keyword evidence="1" id="KW-1133">Transmembrane helix</keyword>
<evidence type="ECO:0000313" key="2">
    <source>
        <dbReference type="EMBL" id="SUJ86184.1"/>
    </source>
</evidence>
<name>A0A380D9C9_9GAMM</name>
<dbReference type="Proteomes" id="UP000255529">
    <property type="component" value="Unassembled WGS sequence"/>
</dbReference>
<keyword evidence="1" id="KW-0472">Membrane</keyword>
<protein>
    <submittedName>
        <fullName evidence="2">Uncharacterized protein</fullName>
    </submittedName>
</protein>
<keyword evidence="1" id="KW-0812">Transmembrane</keyword>
<sequence>MMFIILGFFSFIFFGLLIFWVGYVVSVFFKILHLLIINQSFIKKHSISTDKAD</sequence>
<reference evidence="2 3" key="1">
    <citation type="submission" date="2018-06" db="EMBL/GenBank/DDBJ databases">
        <authorList>
            <consortium name="Pathogen Informatics"/>
            <person name="Doyle S."/>
        </authorList>
    </citation>
    <scope>NUCLEOTIDE SEQUENCE [LARGE SCALE GENOMIC DNA]</scope>
    <source>
        <strain evidence="2 3">NCTC11544</strain>
    </source>
</reference>
<evidence type="ECO:0000313" key="3">
    <source>
        <dbReference type="Proteomes" id="UP000255529"/>
    </source>
</evidence>